<name>A0A846T4Z9_9BACI</name>
<gene>
    <name evidence="1" type="ORF">GWK17_00270</name>
</gene>
<protein>
    <submittedName>
        <fullName evidence="1">Uncharacterized protein</fullName>
    </submittedName>
</protein>
<reference evidence="1 2" key="1">
    <citation type="submission" date="2020-03" db="EMBL/GenBank/DDBJ databases">
        <authorList>
            <person name="Sun Q."/>
        </authorList>
    </citation>
    <scope>NUCLEOTIDE SEQUENCE [LARGE SCALE GENOMIC DNA]</scope>
    <source>
        <strain evidence="1 2">KACC 21451</strain>
    </source>
</reference>
<dbReference type="AlphaFoldDB" id="A0A846T4Z9"/>
<evidence type="ECO:0000313" key="1">
    <source>
        <dbReference type="EMBL" id="NKE03918.1"/>
    </source>
</evidence>
<accession>A0A846T4Z9</accession>
<sequence>MDRKDQKGELSDLFCDHRVNSVPFPRLRVIPVSEVPDDCVLVCVGPICYLACYGAGVEPFEDCQIVCSESGQCFIVCPYFPEEE</sequence>
<comment type="caution">
    <text evidence="1">The sequence shown here is derived from an EMBL/GenBank/DDBJ whole genome shotgun (WGS) entry which is preliminary data.</text>
</comment>
<organism evidence="1 2">
    <name type="scientific">Mesobacillus selenatarsenatis</name>
    <dbReference type="NCBI Taxonomy" id="388741"/>
    <lineage>
        <taxon>Bacteria</taxon>
        <taxon>Bacillati</taxon>
        <taxon>Bacillota</taxon>
        <taxon>Bacilli</taxon>
        <taxon>Bacillales</taxon>
        <taxon>Bacillaceae</taxon>
        <taxon>Mesobacillus</taxon>
    </lineage>
</organism>
<evidence type="ECO:0000313" key="2">
    <source>
        <dbReference type="Proteomes" id="UP000587942"/>
    </source>
</evidence>
<proteinExistence type="predicted"/>
<dbReference type="EMBL" id="JAAVUM010000001">
    <property type="protein sequence ID" value="NKE03918.1"/>
    <property type="molecule type" value="Genomic_DNA"/>
</dbReference>
<dbReference type="RefSeq" id="WP_167830456.1">
    <property type="nucleotide sequence ID" value="NZ_JAAVUM010000001.1"/>
</dbReference>
<dbReference type="Proteomes" id="UP000587942">
    <property type="component" value="Unassembled WGS sequence"/>
</dbReference>